<gene>
    <name evidence="10" type="ORF">C7959_1334</name>
</gene>
<dbReference type="PRINTS" id="PR01437">
    <property type="entry name" value="NUOXDRDTASE4"/>
</dbReference>
<dbReference type="InterPro" id="IPR052175">
    <property type="entry name" value="ComplexI-like_HydComp"/>
</dbReference>
<feature type="transmembrane region" description="Helical" evidence="8">
    <location>
        <begin position="321"/>
        <end position="344"/>
    </location>
</feature>
<evidence type="ECO:0000256" key="3">
    <source>
        <dbReference type="ARBA" id="ARBA00022692"/>
    </source>
</evidence>
<keyword evidence="4 8" id="KW-1133">Transmembrane helix</keyword>
<dbReference type="PANTHER" id="PTHR42682:SF4">
    <property type="entry name" value="NADH-UBIQUINONE_PLASTOQUINONE"/>
    <property type="match status" value="1"/>
</dbReference>
<feature type="transmembrane region" description="Helical" evidence="8">
    <location>
        <begin position="204"/>
        <end position="225"/>
    </location>
</feature>
<feature type="transmembrane region" description="Helical" evidence="8">
    <location>
        <begin position="113"/>
        <end position="129"/>
    </location>
</feature>
<protein>
    <submittedName>
        <fullName evidence="10">Multisubunit sodium/proton antiporter MrpD subunit</fullName>
    </submittedName>
</protein>
<evidence type="ECO:0000256" key="6">
    <source>
        <dbReference type="ARBA" id="ARBA00023136"/>
    </source>
</evidence>
<feature type="transmembrane region" description="Helical" evidence="8">
    <location>
        <begin position="90"/>
        <end position="107"/>
    </location>
</feature>
<dbReference type="PANTHER" id="PTHR42682">
    <property type="entry name" value="HYDROGENASE-4 COMPONENT F"/>
    <property type="match status" value="1"/>
</dbReference>
<evidence type="ECO:0000256" key="5">
    <source>
        <dbReference type="ARBA" id="ARBA00023002"/>
    </source>
</evidence>
<dbReference type="InterPro" id="IPR001750">
    <property type="entry name" value="ND/Mrp_TM"/>
</dbReference>
<evidence type="ECO:0000313" key="11">
    <source>
        <dbReference type="Proteomes" id="UP000295832"/>
    </source>
</evidence>
<dbReference type="STRING" id="926561.GCA_000379025_00196"/>
<feature type="transmembrane region" description="Helical" evidence="8">
    <location>
        <begin position="24"/>
        <end position="42"/>
    </location>
</feature>
<feature type="transmembrane region" description="Helical" evidence="8">
    <location>
        <begin position="62"/>
        <end position="83"/>
    </location>
</feature>
<reference evidence="10 11" key="1">
    <citation type="submission" date="2019-03" db="EMBL/GenBank/DDBJ databases">
        <title>Subsurface microbial communities from deep shales in Ohio and West Virginia, USA.</title>
        <authorList>
            <person name="Wrighton K."/>
        </authorList>
    </citation>
    <scope>NUCLEOTIDE SEQUENCE [LARGE SCALE GENOMIC DNA]</scope>
    <source>
        <strain evidence="10 11">MSL 6dP</strain>
    </source>
</reference>
<feature type="domain" description="NADH:quinone oxidoreductase/Mrp antiporter transmembrane" evidence="9">
    <location>
        <begin position="108"/>
        <end position="375"/>
    </location>
</feature>
<dbReference type="AlphaFoldDB" id="A0A4V3GXJ1"/>
<sequence>MNPGVIYFFSAIILYFSKDRLRQAISVLTSIFALIIIYKLSPDQQIALPFLDFNLVLLKVDYISKLIALIFSFFALCSTIYALKLADKKYYLLANIYIGSSIAILFVGDLFSFYVLWEMMTISSYFLIFTNKKPITKQTSYYYFMMHMVGAISLLWAILLQYNGTGSILLANVDYGIPFFLLAVGIKLAFIGLHTWLPQNYANVPFYISVLLSAYTTKVGVYALYRLLGGINLGYAGIITAIVGVFLALRQTQVRKLLSYHIISQIGYMITAIGAGNSLGLAGGVLHLINNILYKGLLFMVIGVVIYTTEKEDLIDLGGLFKRLPIITFYALVAALSIAGVPFFSGHVSKLLIKKGIYDPILRWGLYIAGIGTALSFLKVIYFAFFKGREEEVEIKRRPPKSMLLSMGMITALIILIGVKPSIIKIFFDFEYEVKFYSLHYIWKSLQPIILALIIFKLAHDLIEPHPHQENDFDIYPYFGKVINYLSMKLSELHNGDLSRYMLWLISTLIFLLVKFLI</sequence>
<feature type="transmembrane region" description="Helical" evidence="8">
    <location>
        <begin position="262"/>
        <end position="286"/>
    </location>
</feature>
<keyword evidence="2" id="KW-1003">Cell membrane</keyword>
<feature type="transmembrane region" description="Helical" evidence="8">
    <location>
        <begin position="407"/>
        <end position="428"/>
    </location>
</feature>
<comment type="caution">
    <text evidence="10">The sequence shown here is derived from an EMBL/GenBank/DDBJ whole genome shotgun (WGS) entry which is preliminary data.</text>
</comment>
<evidence type="ECO:0000256" key="1">
    <source>
        <dbReference type="ARBA" id="ARBA00004651"/>
    </source>
</evidence>
<dbReference type="Pfam" id="PF00361">
    <property type="entry name" value="Proton_antipo_M"/>
    <property type="match status" value="1"/>
</dbReference>
<keyword evidence="5" id="KW-0560">Oxidoreductase</keyword>
<feature type="transmembrane region" description="Helical" evidence="8">
    <location>
        <begin position="175"/>
        <end position="197"/>
    </location>
</feature>
<comment type="subcellular location">
    <subcellularLocation>
        <location evidence="1">Cell membrane</location>
        <topology evidence="1">Multi-pass membrane protein</topology>
    </subcellularLocation>
    <subcellularLocation>
        <location evidence="7">Membrane</location>
        <topology evidence="7">Multi-pass membrane protein</topology>
    </subcellularLocation>
</comment>
<dbReference type="GO" id="GO:0008137">
    <property type="term" value="F:NADH dehydrogenase (ubiquinone) activity"/>
    <property type="evidence" value="ECO:0007669"/>
    <property type="project" value="InterPro"/>
</dbReference>
<evidence type="ECO:0000256" key="2">
    <source>
        <dbReference type="ARBA" id="ARBA00022475"/>
    </source>
</evidence>
<organism evidence="10 11">
    <name type="scientific">Orenia marismortui</name>
    <dbReference type="NCBI Taxonomy" id="46469"/>
    <lineage>
        <taxon>Bacteria</taxon>
        <taxon>Bacillati</taxon>
        <taxon>Bacillota</taxon>
        <taxon>Clostridia</taxon>
        <taxon>Halanaerobiales</taxon>
        <taxon>Halobacteroidaceae</taxon>
        <taxon>Orenia</taxon>
    </lineage>
</organism>
<feature type="transmembrane region" description="Helical" evidence="8">
    <location>
        <begin position="364"/>
        <end position="386"/>
    </location>
</feature>
<dbReference type="EMBL" id="SOEG01000033">
    <property type="protein sequence ID" value="TDX48019.1"/>
    <property type="molecule type" value="Genomic_DNA"/>
</dbReference>
<evidence type="ECO:0000313" key="10">
    <source>
        <dbReference type="EMBL" id="TDX48019.1"/>
    </source>
</evidence>
<keyword evidence="3 7" id="KW-0812">Transmembrane</keyword>
<accession>A0A4V3GXJ1</accession>
<evidence type="ECO:0000256" key="4">
    <source>
        <dbReference type="ARBA" id="ARBA00022989"/>
    </source>
</evidence>
<evidence type="ECO:0000256" key="7">
    <source>
        <dbReference type="RuleBase" id="RU000320"/>
    </source>
</evidence>
<dbReference type="Proteomes" id="UP000295832">
    <property type="component" value="Unassembled WGS sequence"/>
</dbReference>
<name>A0A4V3GXJ1_9FIRM</name>
<dbReference type="GO" id="GO:0042773">
    <property type="term" value="P:ATP synthesis coupled electron transport"/>
    <property type="evidence" value="ECO:0007669"/>
    <property type="project" value="InterPro"/>
</dbReference>
<feature type="transmembrane region" description="Helical" evidence="8">
    <location>
        <begin position="231"/>
        <end position="250"/>
    </location>
</feature>
<feature type="transmembrane region" description="Helical" evidence="8">
    <location>
        <begin position="498"/>
        <end position="517"/>
    </location>
</feature>
<dbReference type="GO" id="GO:0005886">
    <property type="term" value="C:plasma membrane"/>
    <property type="evidence" value="ECO:0007669"/>
    <property type="project" value="UniProtKB-SubCell"/>
</dbReference>
<dbReference type="GO" id="GO:0016491">
    <property type="term" value="F:oxidoreductase activity"/>
    <property type="evidence" value="ECO:0007669"/>
    <property type="project" value="UniProtKB-KW"/>
</dbReference>
<keyword evidence="6 8" id="KW-0472">Membrane</keyword>
<evidence type="ECO:0000256" key="8">
    <source>
        <dbReference type="SAM" id="Phobius"/>
    </source>
</evidence>
<dbReference type="InterPro" id="IPR003918">
    <property type="entry name" value="NADH_UbQ_OxRdtase"/>
</dbReference>
<evidence type="ECO:0000259" key="9">
    <source>
        <dbReference type="Pfam" id="PF00361"/>
    </source>
</evidence>
<proteinExistence type="predicted"/>
<dbReference type="RefSeq" id="WP_134118383.1">
    <property type="nucleotide sequence ID" value="NZ_SOEG01000033.1"/>
</dbReference>
<keyword evidence="11" id="KW-1185">Reference proteome</keyword>
<feature type="transmembrane region" description="Helical" evidence="8">
    <location>
        <begin position="141"/>
        <end position="163"/>
    </location>
</feature>
<feature type="transmembrane region" description="Helical" evidence="8">
    <location>
        <begin position="292"/>
        <end position="309"/>
    </location>
</feature>